<evidence type="ECO:0000256" key="7">
    <source>
        <dbReference type="ARBA" id="ARBA00022741"/>
    </source>
</evidence>
<dbReference type="SMART" id="SM00388">
    <property type="entry name" value="HisKA"/>
    <property type="match status" value="1"/>
</dbReference>
<keyword evidence="7" id="KW-0547">Nucleotide-binding</keyword>
<evidence type="ECO:0000256" key="8">
    <source>
        <dbReference type="ARBA" id="ARBA00022777"/>
    </source>
</evidence>
<evidence type="ECO:0000256" key="9">
    <source>
        <dbReference type="ARBA" id="ARBA00022840"/>
    </source>
</evidence>
<dbReference type="OrthoDB" id="9813151at2"/>
<feature type="transmembrane region" description="Helical" evidence="12">
    <location>
        <begin position="15"/>
        <end position="32"/>
    </location>
</feature>
<evidence type="ECO:0000256" key="10">
    <source>
        <dbReference type="ARBA" id="ARBA00023012"/>
    </source>
</evidence>
<keyword evidence="11 12" id="KW-0472">Membrane</keyword>
<dbReference type="Pfam" id="PF00512">
    <property type="entry name" value="HisKA"/>
    <property type="match status" value="1"/>
</dbReference>
<dbReference type="InterPro" id="IPR005467">
    <property type="entry name" value="His_kinase_dom"/>
</dbReference>
<organism evidence="14 15">
    <name type="scientific">Aureimonas fodinaquatilis</name>
    <dbReference type="NCBI Taxonomy" id="2565783"/>
    <lineage>
        <taxon>Bacteria</taxon>
        <taxon>Pseudomonadati</taxon>
        <taxon>Pseudomonadota</taxon>
        <taxon>Alphaproteobacteria</taxon>
        <taxon>Hyphomicrobiales</taxon>
        <taxon>Aurantimonadaceae</taxon>
        <taxon>Aureimonas</taxon>
    </lineage>
</organism>
<dbReference type="InterPro" id="IPR004358">
    <property type="entry name" value="Sig_transdc_His_kin-like_C"/>
</dbReference>
<keyword evidence="15" id="KW-1185">Reference proteome</keyword>
<dbReference type="EMBL" id="VTWH01000001">
    <property type="protein sequence ID" value="KAA0972418.1"/>
    <property type="molecule type" value="Genomic_DNA"/>
</dbReference>
<dbReference type="SUPFAM" id="SSF47384">
    <property type="entry name" value="Homodimeric domain of signal transducing histidine kinase"/>
    <property type="match status" value="1"/>
</dbReference>
<dbReference type="GO" id="GO:0004721">
    <property type="term" value="F:phosphoprotein phosphatase activity"/>
    <property type="evidence" value="ECO:0007669"/>
    <property type="project" value="TreeGrafter"/>
</dbReference>
<dbReference type="CDD" id="cd00075">
    <property type="entry name" value="HATPase"/>
    <property type="match status" value="1"/>
</dbReference>
<dbReference type="InterPro" id="IPR003594">
    <property type="entry name" value="HATPase_dom"/>
</dbReference>
<evidence type="ECO:0000259" key="13">
    <source>
        <dbReference type="PROSITE" id="PS50109"/>
    </source>
</evidence>
<dbReference type="FunFam" id="1.10.287.130:FF:000008">
    <property type="entry name" value="Two-component sensor histidine kinase"/>
    <property type="match status" value="1"/>
</dbReference>
<sequence>MPEAEHWSLSGRPSLRVLFVALAGFLVIALWVPEARPLAMAGIFITLIASMFSRRSARRRAATESAKALSPWPDRGIKTVLQAMNEPAFLTDSALTLRFRNAASEVSFGSFALGDPISMRFRSPELVAAADAAFASGQPRTVELLERSGKERYFQVDVLPLPGADAATPSFLLFLMRDKTAERSIEKMRTDFVANASHELRTPLASLIGFIETLQGPARNDVAAREKFLNIMREQAGRMSRLIDDLLSLSRIETKPRIDADERADLAVILSSICDAMEKRAAEAGLAFSLQLDTESGVVNGNHDELAQVFANLAENAVKYAGGGEKVVLGVRPVDREPALLEAYVQDFGRGIPAEHVPRLTERFYRVEDGAASKAAGTGLGLSIVRNILQRHGTRLQVHSEAGIGTVFSIRLRKASQ</sequence>
<dbReference type="GO" id="GO:0016036">
    <property type="term" value="P:cellular response to phosphate starvation"/>
    <property type="evidence" value="ECO:0007669"/>
    <property type="project" value="TreeGrafter"/>
</dbReference>
<evidence type="ECO:0000256" key="6">
    <source>
        <dbReference type="ARBA" id="ARBA00022679"/>
    </source>
</evidence>
<dbReference type="Gene3D" id="1.10.287.130">
    <property type="match status" value="1"/>
</dbReference>
<dbReference type="PRINTS" id="PR00344">
    <property type="entry name" value="BCTRLSENSOR"/>
</dbReference>
<comment type="subcellular location">
    <subcellularLocation>
        <location evidence="2">Cell membrane</location>
    </subcellularLocation>
</comment>
<keyword evidence="6" id="KW-0808">Transferase</keyword>
<keyword evidence="4" id="KW-1003">Cell membrane</keyword>
<dbReference type="GO" id="GO:0005524">
    <property type="term" value="F:ATP binding"/>
    <property type="evidence" value="ECO:0007669"/>
    <property type="project" value="UniProtKB-KW"/>
</dbReference>
<dbReference type="PANTHER" id="PTHR45453:SF1">
    <property type="entry name" value="PHOSPHATE REGULON SENSOR PROTEIN PHOR"/>
    <property type="match status" value="1"/>
</dbReference>
<proteinExistence type="predicted"/>
<dbReference type="AlphaFoldDB" id="A0A5B0E1A6"/>
<keyword evidence="12" id="KW-1133">Transmembrane helix</keyword>
<name>A0A5B0E1A6_9HYPH</name>
<feature type="domain" description="Histidine kinase" evidence="13">
    <location>
        <begin position="195"/>
        <end position="416"/>
    </location>
</feature>
<dbReference type="SMART" id="SM00387">
    <property type="entry name" value="HATPase_c"/>
    <property type="match status" value="1"/>
</dbReference>
<accession>A0A5B0E1A6</accession>
<dbReference type="RefSeq" id="WP_149298113.1">
    <property type="nucleotide sequence ID" value="NZ_VTWH01000001.1"/>
</dbReference>
<dbReference type="EC" id="2.7.13.3" evidence="3"/>
<dbReference type="SUPFAM" id="SSF55874">
    <property type="entry name" value="ATPase domain of HSP90 chaperone/DNA topoisomerase II/histidine kinase"/>
    <property type="match status" value="1"/>
</dbReference>
<reference evidence="14 15" key="1">
    <citation type="submission" date="2019-08" db="EMBL/GenBank/DDBJ databases">
        <title>Aureimonas fodiniaquatilis sp. nov., isolated from a coal mine wastewater.</title>
        <authorList>
            <person name="Kim W."/>
        </authorList>
    </citation>
    <scope>NUCLEOTIDE SEQUENCE [LARGE SCALE GENOMIC DNA]</scope>
    <source>
        <strain evidence="14 15">CAU 1482</strain>
    </source>
</reference>
<dbReference type="Gene3D" id="3.30.565.10">
    <property type="entry name" value="Histidine kinase-like ATPase, C-terminal domain"/>
    <property type="match status" value="1"/>
</dbReference>
<dbReference type="PROSITE" id="PS50109">
    <property type="entry name" value="HIS_KIN"/>
    <property type="match status" value="1"/>
</dbReference>
<dbReference type="InterPro" id="IPR036890">
    <property type="entry name" value="HATPase_C_sf"/>
</dbReference>
<dbReference type="InterPro" id="IPR050351">
    <property type="entry name" value="BphY/WalK/GraS-like"/>
</dbReference>
<dbReference type="GO" id="GO:0005886">
    <property type="term" value="C:plasma membrane"/>
    <property type="evidence" value="ECO:0007669"/>
    <property type="project" value="UniProtKB-SubCell"/>
</dbReference>
<keyword evidence="9" id="KW-0067">ATP-binding</keyword>
<dbReference type="InterPro" id="IPR036097">
    <property type="entry name" value="HisK_dim/P_sf"/>
</dbReference>
<evidence type="ECO:0000256" key="5">
    <source>
        <dbReference type="ARBA" id="ARBA00022553"/>
    </source>
</evidence>
<keyword evidence="8 14" id="KW-0418">Kinase</keyword>
<evidence type="ECO:0000313" key="14">
    <source>
        <dbReference type="EMBL" id="KAA0972418.1"/>
    </source>
</evidence>
<dbReference type="CDD" id="cd00082">
    <property type="entry name" value="HisKA"/>
    <property type="match status" value="1"/>
</dbReference>
<dbReference type="InterPro" id="IPR003661">
    <property type="entry name" value="HisK_dim/P_dom"/>
</dbReference>
<evidence type="ECO:0000256" key="3">
    <source>
        <dbReference type="ARBA" id="ARBA00012438"/>
    </source>
</evidence>
<evidence type="ECO:0000256" key="2">
    <source>
        <dbReference type="ARBA" id="ARBA00004236"/>
    </source>
</evidence>
<evidence type="ECO:0000256" key="12">
    <source>
        <dbReference type="SAM" id="Phobius"/>
    </source>
</evidence>
<evidence type="ECO:0000256" key="11">
    <source>
        <dbReference type="ARBA" id="ARBA00023136"/>
    </source>
</evidence>
<keyword evidence="5" id="KW-0597">Phosphoprotein</keyword>
<comment type="caution">
    <text evidence="14">The sequence shown here is derived from an EMBL/GenBank/DDBJ whole genome shotgun (WGS) entry which is preliminary data.</text>
</comment>
<evidence type="ECO:0000256" key="4">
    <source>
        <dbReference type="ARBA" id="ARBA00022475"/>
    </source>
</evidence>
<gene>
    <name evidence="14" type="ORF">FPY71_04825</name>
</gene>
<evidence type="ECO:0000313" key="15">
    <source>
        <dbReference type="Proteomes" id="UP000324738"/>
    </source>
</evidence>
<keyword evidence="12" id="KW-0812">Transmembrane</keyword>
<comment type="catalytic activity">
    <reaction evidence="1">
        <text>ATP + protein L-histidine = ADP + protein N-phospho-L-histidine.</text>
        <dbReference type="EC" id="2.7.13.3"/>
    </reaction>
</comment>
<dbReference type="GO" id="GO:0000155">
    <property type="term" value="F:phosphorelay sensor kinase activity"/>
    <property type="evidence" value="ECO:0007669"/>
    <property type="project" value="InterPro"/>
</dbReference>
<protein>
    <recommendedName>
        <fullName evidence="3">histidine kinase</fullName>
        <ecNumber evidence="3">2.7.13.3</ecNumber>
    </recommendedName>
</protein>
<dbReference type="Proteomes" id="UP000324738">
    <property type="component" value="Unassembled WGS sequence"/>
</dbReference>
<keyword evidence="10" id="KW-0902">Two-component regulatory system</keyword>
<dbReference type="PANTHER" id="PTHR45453">
    <property type="entry name" value="PHOSPHATE REGULON SENSOR PROTEIN PHOR"/>
    <property type="match status" value="1"/>
</dbReference>
<dbReference type="Pfam" id="PF02518">
    <property type="entry name" value="HATPase_c"/>
    <property type="match status" value="1"/>
</dbReference>
<evidence type="ECO:0000256" key="1">
    <source>
        <dbReference type="ARBA" id="ARBA00000085"/>
    </source>
</evidence>